<organism evidence="2 3">
    <name type="scientific">Autumnicola edwardsiae</name>
    <dbReference type="NCBI Taxonomy" id="3075594"/>
    <lineage>
        <taxon>Bacteria</taxon>
        <taxon>Pseudomonadati</taxon>
        <taxon>Bacteroidota</taxon>
        <taxon>Flavobacteriia</taxon>
        <taxon>Flavobacteriales</taxon>
        <taxon>Flavobacteriaceae</taxon>
        <taxon>Autumnicola</taxon>
    </lineage>
</organism>
<protein>
    <recommendedName>
        <fullName evidence="4">Tetratricopeptide repeat protein</fullName>
    </recommendedName>
</protein>
<evidence type="ECO:0008006" key="4">
    <source>
        <dbReference type="Google" id="ProtNLM"/>
    </source>
</evidence>
<gene>
    <name evidence="2" type="ORF">RM529_08640</name>
</gene>
<accession>A0ABU3CV14</accession>
<dbReference type="Proteomes" id="UP001248819">
    <property type="component" value="Unassembled WGS sequence"/>
</dbReference>
<evidence type="ECO:0000313" key="3">
    <source>
        <dbReference type="Proteomes" id="UP001248819"/>
    </source>
</evidence>
<proteinExistence type="predicted"/>
<name>A0ABU3CV14_9FLAO</name>
<evidence type="ECO:0000313" key="2">
    <source>
        <dbReference type="EMBL" id="MDT0650208.1"/>
    </source>
</evidence>
<reference evidence="2 3" key="1">
    <citation type="submission" date="2023-09" db="EMBL/GenBank/DDBJ databases">
        <authorList>
            <person name="Rey-Velasco X."/>
        </authorList>
    </citation>
    <scope>NUCLEOTIDE SEQUENCE [LARGE SCALE GENOMIC DNA]</scope>
    <source>
        <strain evidence="2 3">F297</strain>
    </source>
</reference>
<dbReference type="PROSITE" id="PS50005">
    <property type="entry name" value="TPR"/>
    <property type="match status" value="1"/>
</dbReference>
<keyword evidence="3" id="KW-1185">Reference proteome</keyword>
<sequence>MFIIYLTACGAGAQIPALAISDNLYAMGKYAEASEATFLKLAKYYRANGNYKATMENYRKVLAENPNRLLTGLKMKY</sequence>
<keyword evidence="1" id="KW-0802">TPR repeat</keyword>
<evidence type="ECO:0000256" key="1">
    <source>
        <dbReference type="PROSITE-ProRule" id="PRU00339"/>
    </source>
</evidence>
<comment type="caution">
    <text evidence="2">The sequence shown here is derived from an EMBL/GenBank/DDBJ whole genome shotgun (WGS) entry which is preliminary data.</text>
</comment>
<dbReference type="RefSeq" id="WP_311484407.1">
    <property type="nucleotide sequence ID" value="NZ_JAVRHP010000036.1"/>
</dbReference>
<dbReference type="InterPro" id="IPR019734">
    <property type="entry name" value="TPR_rpt"/>
</dbReference>
<dbReference type="EMBL" id="JAVRHP010000036">
    <property type="protein sequence ID" value="MDT0650208.1"/>
    <property type="molecule type" value="Genomic_DNA"/>
</dbReference>
<feature type="repeat" description="TPR" evidence="1">
    <location>
        <begin position="35"/>
        <end position="68"/>
    </location>
</feature>